<dbReference type="PANTHER" id="PTHR47510">
    <property type="entry name" value="REVERSE TRANSCRIPTASE DOMAIN-CONTAINING PROTEIN"/>
    <property type="match status" value="1"/>
</dbReference>
<proteinExistence type="predicted"/>
<dbReference type="Proteomes" id="UP001152795">
    <property type="component" value="Unassembled WGS sequence"/>
</dbReference>
<dbReference type="PANTHER" id="PTHR47510:SF3">
    <property type="entry name" value="ENDO_EXONUCLEASE_PHOSPHATASE DOMAIN-CONTAINING PROTEIN"/>
    <property type="match status" value="1"/>
</dbReference>
<protein>
    <submittedName>
        <fullName evidence="1">Uncharacterized protein</fullName>
    </submittedName>
</protein>
<dbReference type="OrthoDB" id="10066052at2759"/>
<organism evidence="1 2">
    <name type="scientific">Paramuricea clavata</name>
    <name type="common">Red gorgonian</name>
    <name type="synonym">Violescent sea-whip</name>
    <dbReference type="NCBI Taxonomy" id="317549"/>
    <lineage>
        <taxon>Eukaryota</taxon>
        <taxon>Metazoa</taxon>
        <taxon>Cnidaria</taxon>
        <taxon>Anthozoa</taxon>
        <taxon>Octocorallia</taxon>
        <taxon>Malacalcyonacea</taxon>
        <taxon>Plexauridae</taxon>
        <taxon>Paramuricea</taxon>
    </lineage>
</organism>
<accession>A0A6S7GBV4</accession>
<evidence type="ECO:0000313" key="1">
    <source>
        <dbReference type="EMBL" id="CAB3982840.1"/>
    </source>
</evidence>
<reference evidence="1" key="1">
    <citation type="submission" date="2020-04" db="EMBL/GenBank/DDBJ databases">
        <authorList>
            <person name="Alioto T."/>
            <person name="Alioto T."/>
            <person name="Gomez Garrido J."/>
        </authorList>
    </citation>
    <scope>NUCLEOTIDE SEQUENCE</scope>
    <source>
        <strain evidence="1">A484AB</strain>
    </source>
</reference>
<name>A0A6S7GBV4_PARCT</name>
<gene>
    <name evidence="1" type="ORF">PACLA_8A061036</name>
</gene>
<dbReference type="AlphaFoldDB" id="A0A6S7GBV4"/>
<keyword evidence="2" id="KW-1185">Reference proteome</keyword>
<evidence type="ECO:0000313" key="2">
    <source>
        <dbReference type="Proteomes" id="UP001152795"/>
    </source>
</evidence>
<dbReference type="EMBL" id="CACRXK020000545">
    <property type="protein sequence ID" value="CAB3982840.1"/>
    <property type="molecule type" value="Genomic_DNA"/>
</dbReference>
<comment type="caution">
    <text evidence="1">The sequence shown here is derived from an EMBL/GenBank/DDBJ whole genome shotgun (WGS) entry which is preliminary data.</text>
</comment>
<sequence>MASKRREIQLSCVLIEPKSDKSADLNVWGIHSCPGPSPMAQCLSCPACLRKIGNNQSRMKCISCEMFFHLKCFGEEADRVRTCKLCQTPVLDSTDPRIDNCSILNELKDIVESRGIKLIHQNICSLLRKMDELRLMISELKSGIHILTLSETWLAENISDAEIEIAGPPDSSDYHDCEFMPKFDAMLDLAIEQVFFQSFKLNSGFVFKFEEVKEQFILNNLHKIDVKKAAGLDNIPPRLLKDSANVIARPLTKIINVSLEQGTVPDDFKLAKVIPVFKKGQPENMDNYRPISVLPTVSKLLEKQSMSSCIDF</sequence>